<dbReference type="InterPro" id="IPR006043">
    <property type="entry name" value="NCS2"/>
</dbReference>
<evidence type="ECO:0000256" key="1">
    <source>
        <dbReference type="ARBA" id="ARBA00004651"/>
    </source>
</evidence>
<keyword evidence="4 8" id="KW-1003">Cell membrane</keyword>
<dbReference type="RefSeq" id="WP_368006104.1">
    <property type="nucleotide sequence ID" value="NZ_JAMXFF010000010.1"/>
</dbReference>
<feature type="transmembrane region" description="Helical" evidence="9">
    <location>
        <begin position="320"/>
        <end position="342"/>
    </location>
</feature>
<evidence type="ECO:0000256" key="9">
    <source>
        <dbReference type="SAM" id="Phobius"/>
    </source>
</evidence>
<feature type="transmembrane region" description="Helical" evidence="9">
    <location>
        <begin position="354"/>
        <end position="375"/>
    </location>
</feature>
<proteinExistence type="inferred from homology"/>
<feature type="transmembrane region" description="Helical" evidence="9">
    <location>
        <begin position="39"/>
        <end position="60"/>
    </location>
</feature>
<organism evidence="10 11">
    <name type="scientific">Laspinema palackyanum D2a</name>
    <dbReference type="NCBI Taxonomy" id="2953684"/>
    <lineage>
        <taxon>Bacteria</taxon>
        <taxon>Bacillati</taxon>
        <taxon>Cyanobacteriota</taxon>
        <taxon>Cyanophyceae</taxon>
        <taxon>Oscillatoriophycideae</taxon>
        <taxon>Oscillatoriales</taxon>
        <taxon>Laspinemataceae</taxon>
        <taxon>Laspinema</taxon>
        <taxon>Laspinema palackyanum</taxon>
    </lineage>
</organism>
<dbReference type="Proteomes" id="UP001525890">
    <property type="component" value="Unassembled WGS sequence"/>
</dbReference>
<gene>
    <name evidence="10" type="ORF">NG799_08955</name>
</gene>
<feature type="transmembrane region" description="Helical" evidence="9">
    <location>
        <begin position="72"/>
        <end position="92"/>
    </location>
</feature>
<evidence type="ECO:0000256" key="8">
    <source>
        <dbReference type="PIRNR" id="PIRNR005353"/>
    </source>
</evidence>
<comment type="caution">
    <text evidence="10">The sequence shown here is derived from an EMBL/GenBank/DDBJ whole genome shotgun (WGS) entry which is preliminary data.</text>
</comment>
<feature type="transmembrane region" description="Helical" evidence="9">
    <location>
        <begin position="226"/>
        <end position="243"/>
    </location>
</feature>
<evidence type="ECO:0000256" key="7">
    <source>
        <dbReference type="ARBA" id="ARBA00023136"/>
    </source>
</evidence>
<keyword evidence="7 8" id="KW-0472">Membrane</keyword>
<feature type="transmembrane region" description="Helical" evidence="9">
    <location>
        <begin position="275"/>
        <end position="300"/>
    </location>
</feature>
<sequence>MNPDDRPNAIPPNPNQNFQLAIARFFKFRENHTNFRTEIIAGVTTFMTMAYILAVNPAILSNAIFLERSGDLFGELVIATALSSAIATLVMAVTSNYPFALAPGMGLNAFFAFSVVIGLGIEWRVALSAIFIEGILFILLTLSKVRNQIIQAIPECLKHATAAGIGFFLAYVALSGDPATGGAGIIVANPVTITGLGNLREPATLVAIAGIVITSAAVARRITGALLWGILATAILGWILGVAPPPQGIAAFPAFPAHLFGQAIAGLAGIRASNLWDLIAVTFVFLFVDLFDTIGTLAGVGIQAGYIRENGELPRATEALMADAIGTTAGAILGTSTVTTYIESAAGVAEGGRTGFTGVTTALLFLLSIFFIPLFQSVPGFATAPALVIVGVLMAGNVRRIRWDDPAESIPSFLTILVMPLSFSIAEGLAVGAIAYPLIKSFQGKTRETTLTQWILAAIFVLRFVYMAVTPSL</sequence>
<accession>A0ABT2MNZ7</accession>
<protein>
    <submittedName>
        <fullName evidence="10">NCS2 family permease</fullName>
    </submittedName>
</protein>
<evidence type="ECO:0000256" key="2">
    <source>
        <dbReference type="ARBA" id="ARBA00005697"/>
    </source>
</evidence>
<keyword evidence="5 8" id="KW-0812">Transmembrane</keyword>
<feature type="transmembrane region" description="Helical" evidence="9">
    <location>
        <begin position="410"/>
        <end position="439"/>
    </location>
</feature>
<evidence type="ECO:0000313" key="11">
    <source>
        <dbReference type="Proteomes" id="UP001525890"/>
    </source>
</evidence>
<evidence type="ECO:0000256" key="6">
    <source>
        <dbReference type="ARBA" id="ARBA00022989"/>
    </source>
</evidence>
<keyword evidence="3 8" id="KW-0813">Transport</keyword>
<comment type="similarity">
    <text evidence="2 8">Belongs to the nucleobase:cation symporter-2 (NCS2) (TC 2.A.40) family. Azg-like subfamily.</text>
</comment>
<dbReference type="InterPro" id="IPR026033">
    <property type="entry name" value="Azg-like_bact_archaea"/>
</dbReference>
<evidence type="ECO:0000313" key="10">
    <source>
        <dbReference type="EMBL" id="MCT7966460.1"/>
    </source>
</evidence>
<feature type="transmembrane region" description="Helical" evidence="9">
    <location>
        <begin position="99"/>
        <end position="119"/>
    </location>
</feature>
<dbReference type="PIRSF" id="PIRSF005353">
    <property type="entry name" value="PbuG"/>
    <property type="match status" value="1"/>
</dbReference>
<feature type="transmembrane region" description="Helical" evidence="9">
    <location>
        <begin position="202"/>
        <end position="219"/>
    </location>
</feature>
<feature type="transmembrane region" description="Helical" evidence="9">
    <location>
        <begin position="451"/>
        <end position="469"/>
    </location>
</feature>
<dbReference type="PANTHER" id="PTHR43337">
    <property type="entry name" value="XANTHINE/URACIL PERMEASE C887.17-RELATED"/>
    <property type="match status" value="1"/>
</dbReference>
<keyword evidence="6 8" id="KW-1133">Transmembrane helix</keyword>
<comment type="subcellular location">
    <subcellularLocation>
        <location evidence="1 8">Cell membrane</location>
        <topology evidence="1 8">Multi-pass membrane protein</topology>
    </subcellularLocation>
</comment>
<evidence type="ECO:0000256" key="4">
    <source>
        <dbReference type="ARBA" id="ARBA00022475"/>
    </source>
</evidence>
<evidence type="ECO:0000256" key="5">
    <source>
        <dbReference type="ARBA" id="ARBA00022692"/>
    </source>
</evidence>
<keyword evidence="11" id="KW-1185">Reference proteome</keyword>
<feature type="transmembrane region" description="Helical" evidence="9">
    <location>
        <begin position="249"/>
        <end position="268"/>
    </location>
</feature>
<dbReference type="EMBL" id="JAMXFF010000010">
    <property type="protein sequence ID" value="MCT7966460.1"/>
    <property type="molecule type" value="Genomic_DNA"/>
</dbReference>
<feature type="transmembrane region" description="Helical" evidence="9">
    <location>
        <begin position="125"/>
        <end position="145"/>
    </location>
</feature>
<dbReference type="Pfam" id="PF00860">
    <property type="entry name" value="Xan_ur_permease"/>
    <property type="match status" value="1"/>
</dbReference>
<reference evidence="10 11" key="1">
    <citation type="journal article" date="2022" name="Front. Microbiol.">
        <title>High genomic differentiation and limited gene flow indicate recent cryptic speciation within the genus Laspinema (cyanobacteria).</title>
        <authorList>
            <person name="Stanojkovic A."/>
            <person name="Skoupy S."/>
            <person name="Skaloud P."/>
            <person name="Dvorak P."/>
        </authorList>
    </citation>
    <scope>NUCLEOTIDE SEQUENCE [LARGE SCALE GENOMIC DNA]</scope>
    <source>
        <strain evidence="10 11">D2a</strain>
    </source>
</reference>
<feature type="transmembrane region" description="Helical" evidence="9">
    <location>
        <begin position="381"/>
        <end position="398"/>
    </location>
</feature>
<name>A0ABT2MNZ7_9CYAN</name>
<evidence type="ECO:0000256" key="3">
    <source>
        <dbReference type="ARBA" id="ARBA00022448"/>
    </source>
</evidence>
<dbReference type="PANTHER" id="PTHR43337:SF1">
    <property type="entry name" value="XANTHINE_URACIL PERMEASE C887.17-RELATED"/>
    <property type="match status" value="1"/>
</dbReference>
<dbReference type="InterPro" id="IPR045018">
    <property type="entry name" value="Azg-like"/>
</dbReference>